<keyword evidence="7" id="KW-1185">Reference proteome</keyword>
<evidence type="ECO:0000259" key="5">
    <source>
        <dbReference type="Pfam" id="PF14368"/>
    </source>
</evidence>
<dbReference type="SUPFAM" id="SSF47699">
    <property type="entry name" value="Bifunctional inhibitor/lipid-transfer protein/seed storage 2S albumin"/>
    <property type="match status" value="1"/>
</dbReference>
<keyword evidence="4" id="KW-0732">Signal</keyword>
<feature type="signal peptide" evidence="4">
    <location>
        <begin position="1"/>
        <end position="23"/>
    </location>
</feature>
<comment type="similarity">
    <text evidence="1">Belongs to the plant LTP family.</text>
</comment>
<dbReference type="FunCoup" id="A0A3Q7GRI9">
    <property type="interactions" value="37"/>
</dbReference>
<evidence type="ECO:0000256" key="3">
    <source>
        <dbReference type="ARBA" id="ARBA00023121"/>
    </source>
</evidence>
<dbReference type="OMA" id="KECCNSC"/>
<keyword evidence="3" id="KW-0446">Lipid-binding</keyword>
<sequence>MLTSKKLLLSFLLISMVVTPLSTNATTITCNTITDKIKPCLTYVMSGGHVSKECCNSCKSCLGNATTILDRQTLCSCVNEILSTITEKQVNRIASIPKKCGAKFPFKISKDVDCSKVY</sequence>
<dbReference type="Proteomes" id="UP000004994">
    <property type="component" value="Chromosome 6"/>
</dbReference>
<keyword evidence="2" id="KW-0813">Transport</keyword>
<dbReference type="InterPro" id="IPR016140">
    <property type="entry name" value="Bifunc_inhib/LTP/seed_store"/>
</dbReference>
<organism evidence="6">
    <name type="scientific">Solanum lycopersicum</name>
    <name type="common">Tomato</name>
    <name type="synonym">Lycopersicon esculentum</name>
    <dbReference type="NCBI Taxonomy" id="4081"/>
    <lineage>
        <taxon>Eukaryota</taxon>
        <taxon>Viridiplantae</taxon>
        <taxon>Streptophyta</taxon>
        <taxon>Embryophyta</taxon>
        <taxon>Tracheophyta</taxon>
        <taxon>Spermatophyta</taxon>
        <taxon>Magnoliopsida</taxon>
        <taxon>eudicotyledons</taxon>
        <taxon>Gunneridae</taxon>
        <taxon>Pentapetalae</taxon>
        <taxon>asterids</taxon>
        <taxon>lamiids</taxon>
        <taxon>Solanales</taxon>
        <taxon>Solanaceae</taxon>
        <taxon>Solanoideae</taxon>
        <taxon>Solaneae</taxon>
        <taxon>Solanum</taxon>
        <taxon>Solanum subgen. Lycopersicon</taxon>
    </lineage>
</organism>
<feature type="domain" description="Bifunctional inhibitor/plant lipid transfer protein/seed storage helical" evidence="5">
    <location>
        <begin position="18"/>
        <end position="105"/>
    </location>
</feature>
<evidence type="ECO:0000256" key="4">
    <source>
        <dbReference type="SAM" id="SignalP"/>
    </source>
</evidence>
<evidence type="ECO:0000256" key="2">
    <source>
        <dbReference type="ARBA" id="ARBA00022448"/>
    </source>
</evidence>
<dbReference type="STRING" id="4081.A0A3Q7GRI9"/>
<dbReference type="GO" id="GO:0008289">
    <property type="term" value="F:lipid binding"/>
    <property type="evidence" value="ECO:0007669"/>
    <property type="project" value="UniProtKB-KW"/>
</dbReference>
<reference evidence="6" key="2">
    <citation type="submission" date="2019-01" db="UniProtKB">
        <authorList>
            <consortium name="EnsemblPlants"/>
        </authorList>
    </citation>
    <scope>IDENTIFICATION</scope>
    <source>
        <strain evidence="6">cv. Heinz 1706</strain>
    </source>
</reference>
<name>A0A3Q7GRI9_SOLLC</name>
<dbReference type="EnsemblPlants" id="Solyc06g005780.1.1">
    <property type="protein sequence ID" value="Solyc06g005780.1.1.1"/>
    <property type="gene ID" value="Solyc06g005780.1"/>
</dbReference>
<dbReference type="GO" id="GO:0006869">
    <property type="term" value="P:lipid transport"/>
    <property type="evidence" value="ECO:0007669"/>
    <property type="project" value="InterPro"/>
</dbReference>
<proteinExistence type="inferred from homology"/>
<dbReference type="InParanoid" id="A0A3Q7GRI9"/>
<dbReference type="Gene3D" id="1.10.110.10">
    <property type="entry name" value="Plant lipid-transfer and hydrophobic proteins"/>
    <property type="match status" value="1"/>
</dbReference>
<reference evidence="6" key="1">
    <citation type="journal article" date="2012" name="Nature">
        <title>The tomato genome sequence provides insights into fleshy fruit evolution.</title>
        <authorList>
            <consortium name="Tomato Genome Consortium"/>
        </authorList>
    </citation>
    <scope>NUCLEOTIDE SEQUENCE [LARGE SCALE GENOMIC DNA]</scope>
    <source>
        <strain evidence="6">cv. Heinz 1706</strain>
    </source>
</reference>
<dbReference type="PaxDb" id="4081-Solyc06g005780.1.1"/>
<dbReference type="PRINTS" id="PR00382">
    <property type="entry name" value="LIPIDTRNSFER"/>
</dbReference>
<evidence type="ECO:0000313" key="6">
    <source>
        <dbReference type="EnsemblPlants" id="Solyc06g005780.1.1.1"/>
    </source>
</evidence>
<feature type="chain" id="PRO_5018585650" description="Bifunctional inhibitor/plant lipid transfer protein/seed storage helical domain-containing protein" evidence="4">
    <location>
        <begin position="24"/>
        <end position="118"/>
    </location>
</feature>
<dbReference type="InterPro" id="IPR000528">
    <property type="entry name" value="Plant_nsLTP"/>
</dbReference>
<evidence type="ECO:0000256" key="1">
    <source>
        <dbReference type="ARBA" id="ARBA00009748"/>
    </source>
</evidence>
<evidence type="ECO:0000313" key="7">
    <source>
        <dbReference type="Proteomes" id="UP000004994"/>
    </source>
</evidence>
<dbReference type="CDD" id="cd01960">
    <property type="entry name" value="nsLTP1"/>
    <property type="match status" value="1"/>
</dbReference>
<dbReference type="Gramene" id="Solyc06g005780.1.1">
    <property type="protein sequence ID" value="Solyc06g005780.1.1.1"/>
    <property type="gene ID" value="Solyc06g005780.1"/>
</dbReference>
<protein>
    <recommendedName>
        <fullName evidence="5">Bifunctional inhibitor/plant lipid transfer protein/seed storage helical domain-containing protein</fullName>
    </recommendedName>
</protein>
<dbReference type="Pfam" id="PF14368">
    <property type="entry name" value="LTP_2"/>
    <property type="match status" value="1"/>
</dbReference>
<dbReference type="InterPro" id="IPR036312">
    <property type="entry name" value="Bifun_inhib/LTP/seed_sf"/>
</dbReference>
<accession>A0A3Q7GRI9</accession>
<dbReference type="PANTHER" id="PTHR33076">
    <property type="entry name" value="NON-SPECIFIC LIPID-TRANSFER PROTEIN 2-RELATED"/>
    <property type="match status" value="1"/>
</dbReference>
<dbReference type="AlphaFoldDB" id="A0A3Q7GRI9"/>